<dbReference type="SUPFAM" id="SSF56112">
    <property type="entry name" value="Protein kinase-like (PK-like)"/>
    <property type="match status" value="1"/>
</dbReference>
<proteinExistence type="predicted"/>
<dbReference type="Proteomes" id="UP000467700">
    <property type="component" value="Unassembled WGS sequence"/>
</dbReference>
<feature type="region of interest" description="Disordered" evidence="1">
    <location>
        <begin position="882"/>
        <end position="909"/>
    </location>
</feature>
<evidence type="ECO:0000313" key="4">
    <source>
        <dbReference type="Proteomes" id="UP000467700"/>
    </source>
</evidence>
<name>A0A8S0VWU1_CYCAE</name>
<dbReference type="InterPro" id="IPR000719">
    <property type="entry name" value="Prot_kinase_dom"/>
</dbReference>
<feature type="compositionally biased region" description="Pro residues" evidence="1">
    <location>
        <begin position="1300"/>
        <end position="1310"/>
    </location>
</feature>
<comment type="caution">
    <text evidence="3">The sequence shown here is derived from an EMBL/GenBank/DDBJ whole genome shotgun (WGS) entry which is preliminary data.</text>
</comment>
<evidence type="ECO:0000313" key="3">
    <source>
        <dbReference type="EMBL" id="CAA7265524.1"/>
    </source>
</evidence>
<feature type="region of interest" description="Disordered" evidence="1">
    <location>
        <begin position="1277"/>
        <end position="1333"/>
    </location>
</feature>
<feature type="compositionally biased region" description="Low complexity" evidence="1">
    <location>
        <begin position="67"/>
        <end position="83"/>
    </location>
</feature>
<sequence length="1333" mass="149984">MPADRIEKISKKRNPGPAELNRQRRNHGQEAGLSAQTSDRARHGTSKKAYLAGPSIGQQTTARHPDSIPSTSAIPSSSSSEPQSALPEIVNFFDNFKIPPIGKYKHTTSRRTRGPKCFDMHLHKDLRLKEVVILHRLTEVLVLDCDKLAEACQLTSENFPGISTQKAAAVAANERDLVDFYEKQISSVYSGMASGLLFNSADWHPVFEWTTYPKPNAAPRTEALADGFLSLASDREHLPREHQDDMALLEKHNFHHLVAWEFKSLTAGPATMAMFHELEGVFQWTTCHERTVEDTETPSFRCDAKTSHHRIRGRPVVTGRRAGPDSEYVARILEQVDSIKAHPQRLAHVRSSLVQDEPLKNPDADRANAHDVLQQSWTEAVVDDLTFFVISCGNEENIAMRDRENQRLYLSSYVRPTTAFDPSHSKLHVGLYICAYLDALERARLLESMLNATPPSIPFRYRLSLDRGPLTEKQAEIPIARRKALAVEKERVDKEIISAFLQSESFSLRLHSAVLSAAATNANVWIFRRQSSCSESVSQLPNDGNPQFFIDLEQKLDGKVFAAYLARLPLHSSTQAEYYSNRLVMKLAKTDVEVTALEEEYGAYMKCSSQRVDALVPIYGLFYSQVMLQPSDPFYRSLKVILEGRCDPTVLSPTKESVNSPQESPLTFHDRHLAKDLALEQIIALPSTHQSLSKLCEAAVGAFLQSGHKFQPGNNLVPGVPHRPVHNAAGASLYYQWHIHPVCHKLVSKLIFHPTFPDWDSVFIFNDDSIRDNPFALHGWLQISYNATQKKMCFTDKLDALLDSALKDKLEDLARRYPELALWQIFGRNPVALRLLKSVERDRKFSWEVPRTGGARTNAKTSRPRDANLGVLAKILPKKYQRGKARPPVPNTDLHPVLDSSIRPPTPGSRKNAYRADFCHYIQHTWARATLKDATFIIFNCGSHERVGIRHRETQTLFLSEPIDTVRVGYRKCHIGLYLAIVQDVLERQKMAKEEETATSTLKRTQECLDDKEEVVAKRRKTSAPLPPEDLEALAKELSTRPLALIHLDYGVYRSPVPSSFIRVGSSCVPSLYSRLPSDKATERYKAEESFSLILGEPMGEGAVGVVHPASLEVPCSESTLKHRLLVKLAFSLKSRDRLRREFRTYETLARKRIVRGIITVHGLFEDSETGTLALVMEDGGQSLRQREAERTNTENPEQVSTTDEERKAFIAIMNSLHEAGIRHRDIRADNMVIHPVTHQVSLIDFDCADDKLTQKTLANEIQCMNDILDRSYEGQRYYSASPDPPPSDCFDSDEEFTGDPPPRNPPPPRAHYSFSLSPTPADGGDEVAALTT</sequence>
<dbReference type="PROSITE" id="PS00109">
    <property type="entry name" value="PROTEIN_KINASE_TYR"/>
    <property type="match status" value="1"/>
</dbReference>
<dbReference type="GO" id="GO:0005524">
    <property type="term" value="F:ATP binding"/>
    <property type="evidence" value="ECO:0007669"/>
    <property type="project" value="InterPro"/>
</dbReference>
<dbReference type="Gene3D" id="1.10.510.10">
    <property type="entry name" value="Transferase(Phosphotransferase) domain 1"/>
    <property type="match status" value="1"/>
</dbReference>
<feature type="domain" description="Protein kinase" evidence="2">
    <location>
        <begin position="1093"/>
        <end position="1333"/>
    </location>
</feature>
<dbReference type="PROSITE" id="PS50011">
    <property type="entry name" value="PROTEIN_KINASE_DOM"/>
    <property type="match status" value="1"/>
</dbReference>
<evidence type="ECO:0000259" key="2">
    <source>
        <dbReference type="PROSITE" id="PS50011"/>
    </source>
</evidence>
<reference evidence="3 4" key="1">
    <citation type="submission" date="2020-01" db="EMBL/GenBank/DDBJ databases">
        <authorList>
            <person name="Gupta K D."/>
        </authorList>
    </citation>
    <scope>NUCLEOTIDE SEQUENCE [LARGE SCALE GENOMIC DNA]</scope>
</reference>
<accession>A0A8S0VWU1</accession>
<keyword evidence="4" id="KW-1185">Reference proteome</keyword>
<feature type="region of interest" description="Disordered" evidence="1">
    <location>
        <begin position="1185"/>
        <end position="1204"/>
    </location>
</feature>
<dbReference type="OrthoDB" id="2523927at2759"/>
<dbReference type="GO" id="GO:0004672">
    <property type="term" value="F:protein kinase activity"/>
    <property type="evidence" value="ECO:0007669"/>
    <property type="project" value="InterPro"/>
</dbReference>
<organism evidence="3 4">
    <name type="scientific">Cyclocybe aegerita</name>
    <name type="common">Black poplar mushroom</name>
    <name type="synonym">Agrocybe aegerita</name>
    <dbReference type="NCBI Taxonomy" id="1973307"/>
    <lineage>
        <taxon>Eukaryota</taxon>
        <taxon>Fungi</taxon>
        <taxon>Dikarya</taxon>
        <taxon>Basidiomycota</taxon>
        <taxon>Agaricomycotina</taxon>
        <taxon>Agaricomycetes</taxon>
        <taxon>Agaricomycetidae</taxon>
        <taxon>Agaricales</taxon>
        <taxon>Agaricineae</taxon>
        <taxon>Bolbitiaceae</taxon>
        <taxon>Cyclocybe</taxon>
    </lineage>
</organism>
<evidence type="ECO:0000256" key="1">
    <source>
        <dbReference type="SAM" id="MobiDB-lite"/>
    </source>
</evidence>
<feature type="region of interest" description="Disordered" evidence="1">
    <location>
        <begin position="1"/>
        <end position="83"/>
    </location>
</feature>
<dbReference type="InterPro" id="IPR011009">
    <property type="entry name" value="Kinase-like_dom_sf"/>
</dbReference>
<protein>
    <recommendedName>
        <fullName evidence="2">Protein kinase domain-containing protein</fullName>
    </recommendedName>
</protein>
<dbReference type="InterPro" id="IPR008266">
    <property type="entry name" value="Tyr_kinase_AS"/>
</dbReference>
<dbReference type="Pfam" id="PF00069">
    <property type="entry name" value="Pkinase"/>
    <property type="match status" value="1"/>
</dbReference>
<dbReference type="EMBL" id="CACVBS010000049">
    <property type="protein sequence ID" value="CAA7265524.1"/>
    <property type="molecule type" value="Genomic_DNA"/>
</dbReference>
<gene>
    <name evidence="3" type="ORF">AAE3_LOCUS7773</name>
</gene>